<feature type="transmembrane region" description="Helical" evidence="1">
    <location>
        <begin position="221"/>
        <end position="241"/>
    </location>
</feature>
<keyword evidence="1" id="KW-0812">Transmembrane</keyword>
<dbReference type="Proteomes" id="UP001055149">
    <property type="component" value="Unassembled WGS sequence"/>
</dbReference>
<comment type="caution">
    <text evidence="2">The sequence shown here is derived from an EMBL/GenBank/DDBJ whole genome shotgun (WGS) entry which is preliminary data.</text>
</comment>
<feature type="transmembrane region" description="Helical" evidence="1">
    <location>
        <begin position="289"/>
        <end position="309"/>
    </location>
</feature>
<reference evidence="2" key="1">
    <citation type="journal article" date="2022" name="Int. J. Syst. Evol. Microbiol.">
        <title>A novel species of lactic acid bacteria, Ligilactobacillus pabuli sp. nov., isolated from alfalfa silage.</title>
        <authorList>
            <person name="Tohno M."/>
            <person name="Tanizawa Y."/>
            <person name="Sawada H."/>
            <person name="Sakamoto M."/>
            <person name="Ohkuma M."/>
            <person name="Kobayashi H."/>
        </authorList>
    </citation>
    <scope>NUCLEOTIDE SEQUENCE</scope>
    <source>
        <strain evidence="2">AF129</strain>
    </source>
</reference>
<accession>A0ABQ5JHU9</accession>
<feature type="transmembrane region" description="Helical" evidence="1">
    <location>
        <begin position="114"/>
        <end position="136"/>
    </location>
</feature>
<keyword evidence="1" id="KW-1133">Transmembrane helix</keyword>
<feature type="transmembrane region" description="Helical" evidence="1">
    <location>
        <begin position="253"/>
        <end position="277"/>
    </location>
</feature>
<dbReference type="RefSeq" id="WP_244055398.1">
    <property type="nucleotide sequence ID" value="NZ_BQXH01000011.1"/>
</dbReference>
<feature type="transmembrane region" description="Helical" evidence="1">
    <location>
        <begin position="82"/>
        <end position="102"/>
    </location>
</feature>
<feature type="transmembrane region" description="Helical" evidence="1">
    <location>
        <begin position="40"/>
        <end position="61"/>
    </location>
</feature>
<dbReference type="InterPro" id="IPR030191">
    <property type="entry name" value="CodB"/>
</dbReference>
<evidence type="ECO:0000313" key="2">
    <source>
        <dbReference type="EMBL" id="GKS81651.1"/>
    </source>
</evidence>
<name>A0ABQ5JHU9_9LACO</name>
<feature type="transmembrane region" description="Helical" evidence="1">
    <location>
        <begin position="315"/>
        <end position="336"/>
    </location>
</feature>
<keyword evidence="1" id="KW-0472">Membrane</keyword>
<dbReference type="PANTHER" id="PTHR30569:SF0">
    <property type="entry name" value="CYTOSINE PERMEASE"/>
    <property type="match status" value="1"/>
</dbReference>
<evidence type="ECO:0000313" key="3">
    <source>
        <dbReference type="Proteomes" id="UP001055149"/>
    </source>
</evidence>
<keyword evidence="3" id="KW-1185">Reference proteome</keyword>
<dbReference type="Gene3D" id="1.10.4160.10">
    <property type="entry name" value="Hydantoin permease"/>
    <property type="match status" value="1"/>
</dbReference>
<organism evidence="2 3">
    <name type="scientific">Ligilactobacillus pabuli</name>
    <dbReference type="NCBI Taxonomy" id="2886039"/>
    <lineage>
        <taxon>Bacteria</taxon>
        <taxon>Bacillati</taxon>
        <taxon>Bacillota</taxon>
        <taxon>Bacilli</taxon>
        <taxon>Lactobacillales</taxon>
        <taxon>Lactobacillaceae</taxon>
        <taxon>Ligilactobacillus</taxon>
    </lineage>
</organism>
<dbReference type="InterPro" id="IPR012732">
    <property type="entry name" value="Thia_CytX"/>
</dbReference>
<feature type="transmembrane region" description="Helical" evidence="1">
    <location>
        <begin position="148"/>
        <end position="169"/>
    </location>
</feature>
<feature type="transmembrane region" description="Helical" evidence="1">
    <location>
        <begin position="181"/>
        <end position="200"/>
    </location>
</feature>
<gene>
    <name evidence="2" type="primary">thiP</name>
    <name evidence="2" type="ORF">LPAF129_13370</name>
</gene>
<feature type="transmembrane region" description="Helical" evidence="1">
    <location>
        <begin position="7"/>
        <end position="34"/>
    </location>
</feature>
<feature type="transmembrane region" description="Helical" evidence="1">
    <location>
        <begin position="366"/>
        <end position="387"/>
    </location>
</feature>
<feature type="transmembrane region" description="Helical" evidence="1">
    <location>
        <begin position="343"/>
        <end position="360"/>
    </location>
</feature>
<dbReference type="NCBIfam" id="TIGR02358">
    <property type="entry name" value="thia_cytX"/>
    <property type="match status" value="1"/>
</dbReference>
<dbReference type="EMBL" id="BQXH01000011">
    <property type="protein sequence ID" value="GKS81651.1"/>
    <property type="molecule type" value="Genomic_DNA"/>
</dbReference>
<sequence>MSKNRYVNVFLLWVGVAISIAEIVTGTLIAPLGWAKGSLAIILGHVIGCFVFLLPAAYLSAHHHKSAIGVVGLIFGKWGVKLFALLNAIQLVGWTAVMIVNAQVAMNGLSAKLFHFRSVIGMSVVITVLIIVWLLLKHDWLFKINNAVVLLLAVGMLILVWVLATGKGAAVPATDLGEMSFGAAVELSVTMSLSWLPLIGDYTQNENRRPLKFSLASVSGYFLASCFMFMIGLITVIHTGQTDFTAALVNTNLGLVALFIIVFSTVTTTFMDAYSAAQNIQTLAKKGNINWLAVGVMLIGLALATLVSLSNYENFLYLIGAVFTPLFAILFVSAFILRRRLSLGLNFAWWLIGTLGYYGLQKFDFAFGTTFLLLLLLGLGVYLTGLLTKKYPLAEQAN</sequence>
<dbReference type="PANTHER" id="PTHR30569">
    <property type="entry name" value="CYTOSINE TRANSPORTER CODB"/>
    <property type="match status" value="1"/>
</dbReference>
<protein>
    <submittedName>
        <fullName evidence="2">Hydroxymethylpyrimidine permease</fullName>
    </submittedName>
</protein>
<proteinExistence type="predicted"/>
<evidence type="ECO:0000256" key="1">
    <source>
        <dbReference type="SAM" id="Phobius"/>
    </source>
</evidence>